<dbReference type="PROSITE" id="PS50234">
    <property type="entry name" value="VWFA"/>
    <property type="match status" value="1"/>
</dbReference>
<sequence>MEGAWRKVRKVLGLRLGVHASAAGGGNVPRAPSGAGGCRQDAAVAVVAPAAGESSGPSTPVGAHRQSKSGGRSSSTHSSKCISSNVKHGNYVCPVCRAKWKEIPCRSLSSTSPHGRVGGDHIRSPQLDPHLALHRQVSNRRREVRRLHTSEPADYNDDEPLQRIEAFDNLNSGSSKTAEISSYPEFQAVSQASCLDGFDILIHVNAPTSSSDDITGSLVNESSMRSSRRVPIDLVTVLDVSGSMAGTKLALLKQAMGFVIQHLRPSDRLSVIAFSSTARRLFPLQRMSHHGRQQALQAISSLGSGGGTNIADALKKAVKVIEDRNYKNSVCSIILLSDGQDTYNISSNFQGTSAGRRSLVPSSILNDLHMVPLHTFGFGADHDSDTLHSISEASGGTFSFIEDEGVMQDAFAQCIGGLLSVAVQEMRLSMECVDPGVQLCSIKCGSYPSKVARDGRNGSVDIAHLYADEEKDILLSVTIPKSCEQTSLLRVACAYKDPVTNETIKIQGDEVKINRPTSTVSVPVSIEVDRERNRIRAANSIESARAAAERGALSEAVTILEDCRRALSQSVASQNGDRLCMALDAELREIQERMANRQLYEASGRAYMLSGLSSHSWQRATARGDSTDSTTLVHSYQTPSMVQMLEHSQNFSSLPQGRRPQVQGSLQGSIGLENYSRTSAASSYTYSRYRLMGLRVRQARANFRKKQLLTRFPDRAGEGDASAALGVGVVTTTHQKVDHKYRGSSAASRSRPSGRHAPSYTARLRAAVLAFECLHMQAPSTPNLSFRVAVVDGGIEHMPRGDRGGAWGGVERPLF</sequence>
<dbReference type="SUPFAM" id="SSF53300">
    <property type="entry name" value="vWA-like"/>
    <property type="match status" value="1"/>
</dbReference>
<dbReference type="Pfam" id="PF14624">
    <property type="entry name" value="Vwaint"/>
    <property type="match status" value="1"/>
</dbReference>
<evidence type="ECO:0000256" key="1">
    <source>
        <dbReference type="SAM" id="MobiDB-lite"/>
    </source>
</evidence>
<accession>A0A811QMU8</accession>
<feature type="compositionally biased region" description="Low complexity" evidence="1">
    <location>
        <begin position="68"/>
        <end position="82"/>
    </location>
</feature>
<dbReference type="InterPro" id="IPR051266">
    <property type="entry name" value="CLCR"/>
</dbReference>
<dbReference type="Proteomes" id="UP000604825">
    <property type="component" value="Unassembled WGS sequence"/>
</dbReference>
<dbReference type="Gene3D" id="3.40.50.410">
    <property type="entry name" value="von Willebrand factor, type A domain"/>
    <property type="match status" value="1"/>
</dbReference>
<evidence type="ECO:0000259" key="2">
    <source>
        <dbReference type="PROSITE" id="PS50234"/>
    </source>
</evidence>
<feature type="region of interest" description="Disordered" evidence="1">
    <location>
        <begin position="50"/>
        <end position="82"/>
    </location>
</feature>
<feature type="region of interest" description="Disordered" evidence="1">
    <location>
        <begin position="108"/>
        <end position="143"/>
    </location>
</feature>
<feature type="domain" description="VWFA" evidence="2">
    <location>
        <begin position="233"/>
        <end position="415"/>
    </location>
</feature>
<dbReference type="AlphaFoldDB" id="A0A811QMU8"/>
<dbReference type="InterPro" id="IPR036465">
    <property type="entry name" value="vWFA_dom_sf"/>
</dbReference>
<evidence type="ECO:0000313" key="4">
    <source>
        <dbReference type="Proteomes" id="UP000604825"/>
    </source>
</evidence>
<dbReference type="PANTHER" id="PTHR10579">
    <property type="entry name" value="CALCIUM-ACTIVATED CHLORIDE CHANNEL REGULATOR"/>
    <property type="match status" value="1"/>
</dbReference>
<protein>
    <recommendedName>
        <fullName evidence="2">VWFA domain-containing protein</fullName>
    </recommendedName>
</protein>
<dbReference type="OrthoDB" id="687730at2759"/>
<reference evidence="3" key="1">
    <citation type="submission" date="2020-10" db="EMBL/GenBank/DDBJ databases">
        <authorList>
            <person name="Han B."/>
            <person name="Lu T."/>
            <person name="Zhao Q."/>
            <person name="Huang X."/>
            <person name="Zhao Y."/>
        </authorList>
    </citation>
    <scope>NUCLEOTIDE SEQUENCE</scope>
</reference>
<keyword evidence="4" id="KW-1185">Reference proteome</keyword>
<name>A0A811QMU8_9POAL</name>
<dbReference type="SMART" id="SM00327">
    <property type="entry name" value="VWA"/>
    <property type="match status" value="1"/>
</dbReference>
<dbReference type="Pfam" id="PF00092">
    <property type="entry name" value="VWA"/>
    <property type="match status" value="1"/>
</dbReference>
<feature type="region of interest" description="Disordered" evidence="1">
    <location>
        <begin position="737"/>
        <end position="758"/>
    </location>
</feature>
<dbReference type="InterPro" id="IPR002035">
    <property type="entry name" value="VWF_A"/>
</dbReference>
<dbReference type="EMBL" id="CAJGYO010000011">
    <property type="protein sequence ID" value="CAD6260327.1"/>
    <property type="molecule type" value="Genomic_DNA"/>
</dbReference>
<organism evidence="3 4">
    <name type="scientific">Miscanthus lutarioriparius</name>
    <dbReference type="NCBI Taxonomy" id="422564"/>
    <lineage>
        <taxon>Eukaryota</taxon>
        <taxon>Viridiplantae</taxon>
        <taxon>Streptophyta</taxon>
        <taxon>Embryophyta</taxon>
        <taxon>Tracheophyta</taxon>
        <taxon>Spermatophyta</taxon>
        <taxon>Magnoliopsida</taxon>
        <taxon>Liliopsida</taxon>
        <taxon>Poales</taxon>
        <taxon>Poaceae</taxon>
        <taxon>PACMAD clade</taxon>
        <taxon>Panicoideae</taxon>
        <taxon>Andropogonodae</taxon>
        <taxon>Andropogoneae</taxon>
        <taxon>Saccharinae</taxon>
        <taxon>Miscanthus</taxon>
    </lineage>
</organism>
<dbReference type="PANTHER" id="PTHR10579:SF49">
    <property type="entry name" value="OS04G0508800 PROTEIN"/>
    <property type="match status" value="1"/>
</dbReference>
<proteinExistence type="predicted"/>
<feature type="compositionally biased region" description="Low complexity" evidence="1">
    <location>
        <begin position="743"/>
        <end position="758"/>
    </location>
</feature>
<dbReference type="InterPro" id="IPR032838">
    <property type="entry name" value="Vwaint_dom"/>
</dbReference>
<dbReference type="CDD" id="cd01466">
    <property type="entry name" value="vWA_C3HC4_type"/>
    <property type="match status" value="1"/>
</dbReference>
<gene>
    <name evidence="3" type="ORF">NCGR_LOCUS43761</name>
</gene>
<evidence type="ECO:0000313" key="3">
    <source>
        <dbReference type="EMBL" id="CAD6260327.1"/>
    </source>
</evidence>
<comment type="caution">
    <text evidence="3">The sequence shown here is derived from an EMBL/GenBank/DDBJ whole genome shotgun (WGS) entry which is preliminary data.</text>
</comment>